<dbReference type="Proteomes" id="UP000033986">
    <property type="component" value="Unassembled WGS sequence"/>
</dbReference>
<evidence type="ECO:0000313" key="3">
    <source>
        <dbReference type="Proteomes" id="UP000033986"/>
    </source>
</evidence>
<accession>A0A0G0Z7Q6</accession>
<organism evidence="2 3">
    <name type="scientific">Candidatus Azambacteria bacterium GW2011_GWB1_42_17</name>
    <dbReference type="NCBI Taxonomy" id="1618615"/>
    <lineage>
        <taxon>Bacteria</taxon>
        <taxon>Candidatus Azamiibacteriota</taxon>
    </lineage>
</organism>
<keyword evidence="1" id="KW-0812">Transmembrane</keyword>
<dbReference type="AlphaFoldDB" id="A0A0G0Z7Q6"/>
<gene>
    <name evidence="2" type="ORF">UV07_C0003G0002</name>
</gene>
<evidence type="ECO:0000313" key="2">
    <source>
        <dbReference type="EMBL" id="KKS44767.1"/>
    </source>
</evidence>
<keyword evidence="1" id="KW-0472">Membrane</keyword>
<name>A0A0G0Z7Q6_9BACT</name>
<protein>
    <submittedName>
        <fullName evidence="2">Uncharacterized protein</fullName>
    </submittedName>
</protein>
<keyword evidence="1" id="KW-1133">Transmembrane helix</keyword>
<comment type="caution">
    <text evidence="2">The sequence shown here is derived from an EMBL/GenBank/DDBJ whole genome shotgun (WGS) entry which is preliminary data.</text>
</comment>
<sequence>MVLITIWVAMAIEAGLLLTQHYGRADQLANYIFIAFFIIGIWRLIK</sequence>
<reference evidence="2 3" key="1">
    <citation type="journal article" date="2015" name="Nature">
        <title>rRNA introns, odd ribosomes, and small enigmatic genomes across a large radiation of phyla.</title>
        <authorList>
            <person name="Brown C.T."/>
            <person name="Hug L.A."/>
            <person name="Thomas B.C."/>
            <person name="Sharon I."/>
            <person name="Castelle C.J."/>
            <person name="Singh A."/>
            <person name="Wilkins M.J."/>
            <person name="Williams K.H."/>
            <person name="Banfield J.F."/>
        </authorList>
    </citation>
    <scope>NUCLEOTIDE SEQUENCE [LARGE SCALE GENOMIC DNA]</scope>
</reference>
<feature type="transmembrane region" description="Helical" evidence="1">
    <location>
        <begin position="29"/>
        <end position="45"/>
    </location>
</feature>
<proteinExistence type="predicted"/>
<evidence type="ECO:0000256" key="1">
    <source>
        <dbReference type="SAM" id="Phobius"/>
    </source>
</evidence>
<dbReference type="EMBL" id="LCDB01000003">
    <property type="protein sequence ID" value="KKS44767.1"/>
    <property type="molecule type" value="Genomic_DNA"/>
</dbReference>